<keyword evidence="3" id="KW-1185">Reference proteome</keyword>
<evidence type="ECO:0000313" key="3">
    <source>
        <dbReference type="Proteomes" id="UP001069802"/>
    </source>
</evidence>
<evidence type="ECO:0000313" key="2">
    <source>
        <dbReference type="EMBL" id="MCZ4280095.1"/>
    </source>
</evidence>
<dbReference type="RefSeq" id="WP_269422307.1">
    <property type="nucleotide sequence ID" value="NZ_JAPWGY010000002.1"/>
</dbReference>
<keyword evidence="1" id="KW-0732">Signal</keyword>
<proteinExistence type="predicted"/>
<dbReference type="EMBL" id="JAPWGY010000002">
    <property type="protein sequence ID" value="MCZ4280095.1"/>
    <property type="molecule type" value="Genomic_DNA"/>
</dbReference>
<reference evidence="2" key="1">
    <citation type="submission" date="2022-12" db="EMBL/GenBank/DDBJ databases">
        <title>Bacterial isolates from different developmental stages of Nematostella vectensis.</title>
        <authorList>
            <person name="Fraune S."/>
        </authorList>
    </citation>
    <scope>NUCLEOTIDE SEQUENCE</scope>
    <source>
        <strain evidence="2">G21630-S1</strain>
    </source>
</reference>
<accession>A0ABT4LGM4</accession>
<comment type="caution">
    <text evidence="2">The sequence shown here is derived from an EMBL/GenBank/DDBJ whole genome shotgun (WGS) entry which is preliminary data.</text>
</comment>
<protein>
    <recommendedName>
        <fullName evidence="4">Lipoprotein</fullName>
    </recommendedName>
</protein>
<organism evidence="2 3">
    <name type="scientific">Kiloniella laminariae</name>
    <dbReference type="NCBI Taxonomy" id="454162"/>
    <lineage>
        <taxon>Bacteria</taxon>
        <taxon>Pseudomonadati</taxon>
        <taxon>Pseudomonadota</taxon>
        <taxon>Alphaproteobacteria</taxon>
        <taxon>Rhodospirillales</taxon>
        <taxon>Kiloniellaceae</taxon>
        <taxon>Kiloniella</taxon>
    </lineage>
</organism>
<sequence length="138" mass="15157">MMFKGPILSLLVGFAVSGCVADSNKQFSDTGVSSSHQRVKTSVASRNNPKFSWYWSEYDANNGNVSGAFERVSFSGPDYVIIVHKLIPLSEPIPSDIQELGDKYCARSGKKATISEFNGRDINVVSYQCMFSGEQLES</sequence>
<feature type="chain" id="PRO_5046664254" description="Lipoprotein" evidence="1">
    <location>
        <begin position="22"/>
        <end position="138"/>
    </location>
</feature>
<evidence type="ECO:0000256" key="1">
    <source>
        <dbReference type="SAM" id="SignalP"/>
    </source>
</evidence>
<gene>
    <name evidence="2" type="ORF">O4H49_04870</name>
</gene>
<dbReference type="Proteomes" id="UP001069802">
    <property type="component" value="Unassembled WGS sequence"/>
</dbReference>
<name>A0ABT4LGM4_9PROT</name>
<evidence type="ECO:0008006" key="4">
    <source>
        <dbReference type="Google" id="ProtNLM"/>
    </source>
</evidence>
<feature type="signal peptide" evidence="1">
    <location>
        <begin position="1"/>
        <end position="21"/>
    </location>
</feature>
<dbReference type="PROSITE" id="PS51257">
    <property type="entry name" value="PROKAR_LIPOPROTEIN"/>
    <property type="match status" value="1"/>
</dbReference>